<evidence type="ECO:0000256" key="10">
    <source>
        <dbReference type="ARBA" id="ARBA00022989"/>
    </source>
</evidence>
<reference evidence="15 16" key="1">
    <citation type="journal article" date="2011" name="J. Gen. Appl. Microbiol.">
        <title>Draft genome sequencing of the enigmatic yeast Saitoella complicata.</title>
        <authorList>
            <person name="Nishida H."/>
            <person name="Hamamoto M."/>
            <person name="Sugiyama J."/>
        </authorList>
    </citation>
    <scope>NUCLEOTIDE SEQUENCE [LARGE SCALE GENOMIC DNA]</scope>
    <source>
        <strain evidence="15 16">NRRL Y-17804</strain>
    </source>
</reference>
<evidence type="ECO:0000256" key="3">
    <source>
        <dbReference type="ARBA" id="ARBA00006739"/>
    </source>
</evidence>
<dbReference type="Gene3D" id="3.90.550.10">
    <property type="entry name" value="Spore Coat Polysaccharide Biosynthesis Protein SpsA, Chain A"/>
    <property type="match status" value="1"/>
</dbReference>
<evidence type="ECO:0000256" key="4">
    <source>
        <dbReference type="ARBA" id="ARBA00012583"/>
    </source>
</evidence>
<keyword evidence="16" id="KW-1185">Reference proteome</keyword>
<comment type="catalytic activity">
    <reaction evidence="12">
        <text>a di-trans,poly-cis-dolichyl phosphate + UDP-alpha-D-glucose = a di-trans,poly-cis-dolichyl beta-D-glucosyl phosphate + UDP</text>
        <dbReference type="Rhea" id="RHEA:15401"/>
        <dbReference type="Rhea" id="RHEA-COMP:19498"/>
        <dbReference type="Rhea" id="RHEA-COMP:19502"/>
        <dbReference type="ChEBI" id="CHEBI:57525"/>
        <dbReference type="ChEBI" id="CHEBI:57683"/>
        <dbReference type="ChEBI" id="CHEBI:58223"/>
        <dbReference type="ChEBI" id="CHEBI:58885"/>
        <dbReference type="EC" id="2.4.1.117"/>
    </reaction>
    <physiologicalReaction direction="left-to-right" evidence="12">
        <dbReference type="Rhea" id="RHEA:15402"/>
    </physiologicalReaction>
</comment>
<evidence type="ECO:0000256" key="7">
    <source>
        <dbReference type="ARBA" id="ARBA00022692"/>
    </source>
</evidence>
<keyword evidence="10 13" id="KW-1133">Transmembrane helix</keyword>
<keyword evidence="8" id="KW-0256">Endoplasmic reticulum</keyword>
<reference evidence="15 16" key="3">
    <citation type="journal article" date="2015" name="Genome Announc.">
        <title>Draft Genome Sequence of the Archiascomycetous Yeast Saitoella complicata.</title>
        <authorList>
            <person name="Yamauchi K."/>
            <person name="Kondo S."/>
            <person name="Hamamoto M."/>
            <person name="Takahashi Y."/>
            <person name="Ogura Y."/>
            <person name="Hayashi T."/>
            <person name="Nishida H."/>
        </authorList>
    </citation>
    <scope>NUCLEOTIDE SEQUENCE [LARGE SCALE GENOMIC DNA]</scope>
    <source>
        <strain evidence="15 16">NRRL Y-17804</strain>
    </source>
</reference>
<accession>A0A0E9NJG2</accession>
<proteinExistence type="inferred from homology"/>
<keyword evidence="11 13" id="KW-0472">Membrane</keyword>
<dbReference type="AlphaFoldDB" id="A0A0E9NJG2"/>
<dbReference type="InterPro" id="IPR035518">
    <property type="entry name" value="DPG_synthase"/>
</dbReference>
<dbReference type="SUPFAM" id="SSF53448">
    <property type="entry name" value="Nucleotide-diphospho-sugar transferases"/>
    <property type="match status" value="1"/>
</dbReference>
<evidence type="ECO:0000256" key="6">
    <source>
        <dbReference type="ARBA" id="ARBA00022679"/>
    </source>
</evidence>
<comment type="caution">
    <text evidence="15">The sequence shown here is derived from an EMBL/GenBank/DDBJ whole genome shotgun (WGS) entry which is preliminary data.</text>
</comment>
<dbReference type="EC" id="2.4.1.117" evidence="4"/>
<dbReference type="CDD" id="cd04188">
    <property type="entry name" value="DPG_synthase"/>
    <property type="match status" value="1"/>
</dbReference>
<evidence type="ECO:0000259" key="14">
    <source>
        <dbReference type="Pfam" id="PF00535"/>
    </source>
</evidence>
<evidence type="ECO:0000313" key="15">
    <source>
        <dbReference type="EMBL" id="GAO49841.1"/>
    </source>
</evidence>
<dbReference type="GO" id="GO:0004581">
    <property type="term" value="F:dolichyl-phosphate beta-glucosyltransferase activity"/>
    <property type="evidence" value="ECO:0007669"/>
    <property type="project" value="UniProtKB-EC"/>
</dbReference>
<evidence type="ECO:0000256" key="1">
    <source>
        <dbReference type="ARBA" id="ARBA00004389"/>
    </source>
</evidence>
<dbReference type="GO" id="GO:0005789">
    <property type="term" value="C:endoplasmic reticulum membrane"/>
    <property type="evidence" value="ECO:0007669"/>
    <property type="project" value="UniProtKB-SubCell"/>
</dbReference>
<keyword evidence="7 13" id="KW-0812">Transmembrane</keyword>
<dbReference type="PANTHER" id="PTHR10859">
    <property type="entry name" value="GLYCOSYL TRANSFERASE"/>
    <property type="match status" value="1"/>
</dbReference>
<dbReference type="GO" id="GO:0006487">
    <property type="term" value="P:protein N-linked glycosylation"/>
    <property type="evidence" value="ECO:0007669"/>
    <property type="project" value="TreeGrafter"/>
</dbReference>
<evidence type="ECO:0000256" key="12">
    <source>
        <dbReference type="ARBA" id="ARBA00045097"/>
    </source>
</evidence>
<gene>
    <name evidence="15" type="ORF">G7K_3979-t1</name>
</gene>
<dbReference type="InterPro" id="IPR029044">
    <property type="entry name" value="Nucleotide-diphossugar_trans"/>
</dbReference>
<evidence type="ECO:0000256" key="5">
    <source>
        <dbReference type="ARBA" id="ARBA00022676"/>
    </source>
</evidence>
<protein>
    <recommendedName>
        <fullName evidence="4">dolichyl-phosphate beta-glucosyltransferase</fullName>
        <ecNumber evidence="4">2.4.1.117</ecNumber>
    </recommendedName>
</protein>
<organism evidence="15 16">
    <name type="scientific">Saitoella complicata (strain BCRC 22490 / CBS 7301 / JCM 7358 / NBRC 10748 / NRRL Y-17804)</name>
    <dbReference type="NCBI Taxonomy" id="698492"/>
    <lineage>
        <taxon>Eukaryota</taxon>
        <taxon>Fungi</taxon>
        <taxon>Dikarya</taxon>
        <taxon>Ascomycota</taxon>
        <taxon>Taphrinomycotina</taxon>
        <taxon>Taphrinomycotina incertae sedis</taxon>
        <taxon>Saitoella</taxon>
    </lineage>
</organism>
<reference evidence="15 16" key="2">
    <citation type="journal article" date="2014" name="J. Gen. Appl. Microbiol.">
        <title>The early diverging ascomycetous budding yeast Saitoella complicata has three histone deacetylases belonging to the Clr6, Hos2, and Rpd3 lineages.</title>
        <authorList>
            <person name="Nishida H."/>
            <person name="Matsumoto T."/>
            <person name="Kondo S."/>
            <person name="Hamamoto M."/>
            <person name="Yoshikawa H."/>
        </authorList>
    </citation>
    <scope>NUCLEOTIDE SEQUENCE [LARGE SCALE GENOMIC DNA]</scope>
    <source>
        <strain evidence="15 16">NRRL Y-17804</strain>
    </source>
</reference>
<dbReference type="PANTHER" id="PTHR10859:SF91">
    <property type="entry name" value="DOLICHYL-PHOSPHATE BETA-GLUCOSYLTRANSFERASE"/>
    <property type="match status" value="1"/>
</dbReference>
<feature type="transmembrane region" description="Helical" evidence="13">
    <location>
        <begin position="20"/>
        <end position="46"/>
    </location>
</feature>
<dbReference type="Proteomes" id="UP000033140">
    <property type="component" value="Unassembled WGS sequence"/>
</dbReference>
<evidence type="ECO:0000256" key="8">
    <source>
        <dbReference type="ARBA" id="ARBA00022824"/>
    </source>
</evidence>
<evidence type="ECO:0000256" key="2">
    <source>
        <dbReference type="ARBA" id="ARBA00004922"/>
    </source>
</evidence>
<keyword evidence="9" id="KW-0735">Signal-anchor</keyword>
<dbReference type="InterPro" id="IPR001173">
    <property type="entry name" value="Glyco_trans_2-like"/>
</dbReference>
<evidence type="ECO:0000256" key="11">
    <source>
        <dbReference type="ARBA" id="ARBA00023136"/>
    </source>
</evidence>
<comment type="pathway">
    <text evidence="2">Protein modification; protein glycosylation.</text>
</comment>
<sequence length="339" mass="37628">MGAMDYLVNWGLGEGVYVPPWQVLLIGTVLTVIAAFVGLIVLLNILAHHPRPSLPSELLYDTPDRKRQKLPTLLDAPETEVSIVVPAYNEIERLPGMLEETVAYLTSTHAGQWEILIIDDGSKDGTSDVALGWARRKQEEGKVRDGEVRVVRLEINRGKGGAVAHGMQHVRGKYVLFADADGASRFEDLKLLLGNLKQIETDGLGCAVGSRAHMVSTDAVVKRSLIRNILMHGFHTFLHLLGIRNIADTQCGFKLFTRRACSLIFPSMHVEGWIFDVEVLLLCEKLGVGVVEVPITWHEVDGSKMSLVRDAIMMAKDLVVIRLNYVLGIWKVKKPKKVE</sequence>
<keyword evidence="5" id="KW-0328">Glycosyltransferase</keyword>
<feature type="domain" description="Glycosyltransferase 2-like" evidence="14">
    <location>
        <begin position="82"/>
        <end position="261"/>
    </location>
</feature>
<dbReference type="Pfam" id="PF00535">
    <property type="entry name" value="Glycos_transf_2"/>
    <property type="match status" value="1"/>
</dbReference>
<keyword evidence="6" id="KW-0808">Transferase</keyword>
<dbReference type="STRING" id="698492.A0A0E9NJG2"/>
<evidence type="ECO:0000313" key="16">
    <source>
        <dbReference type="Proteomes" id="UP000033140"/>
    </source>
</evidence>
<name>A0A0E9NJG2_SAICN</name>
<comment type="similarity">
    <text evidence="3">Belongs to the glycosyltransferase 2 family.</text>
</comment>
<dbReference type="EMBL" id="BACD03000026">
    <property type="protein sequence ID" value="GAO49841.1"/>
    <property type="molecule type" value="Genomic_DNA"/>
</dbReference>
<evidence type="ECO:0000256" key="9">
    <source>
        <dbReference type="ARBA" id="ARBA00022968"/>
    </source>
</evidence>
<dbReference type="OMA" id="HMVNTDA"/>
<evidence type="ECO:0000256" key="13">
    <source>
        <dbReference type="SAM" id="Phobius"/>
    </source>
</evidence>
<comment type="subcellular location">
    <subcellularLocation>
        <location evidence="1">Endoplasmic reticulum membrane</location>
        <topology evidence="1">Single-pass membrane protein</topology>
    </subcellularLocation>
</comment>